<evidence type="ECO:0000256" key="2">
    <source>
        <dbReference type="ARBA" id="ARBA00005811"/>
    </source>
</evidence>
<sequence>MTSETRHRRFMAEINVIPLVDVVLVLLVIFMVTAPMLYRGMDINLPKSASNTIKPEARAVLSIERDQRLYLDKDAVSVVQLERKLRALKDQSPDVSLYLRADRDVPYGIVVQVMDSVKKAGIEKLGMVTEPTGAEHVNESVATPAQSRKK</sequence>
<keyword evidence="7" id="KW-0813">Transport</keyword>
<evidence type="ECO:0000313" key="10">
    <source>
        <dbReference type="Proteomes" id="UP000675880"/>
    </source>
</evidence>
<dbReference type="PANTHER" id="PTHR30558">
    <property type="entry name" value="EXBD MEMBRANE COMPONENT OF PMF-DRIVEN MACROMOLECULE IMPORT SYSTEM"/>
    <property type="match status" value="1"/>
</dbReference>
<accession>A0ABN7LFK3</accession>
<evidence type="ECO:0000256" key="5">
    <source>
        <dbReference type="ARBA" id="ARBA00022989"/>
    </source>
</evidence>
<keyword evidence="4 7" id="KW-0812">Transmembrane</keyword>
<keyword evidence="7" id="KW-0653">Protein transport</keyword>
<gene>
    <name evidence="9" type="primary">exbD</name>
    <name evidence="9" type="ORF">NSPZN2_30032</name>
</gene>
<evidence type="ECO:0000256" key="8">
    <source>
        <dbReference type="SAM" id="Phobius"/>
    </source>
</evidence>
<dbReference type="Proteomes" id="UP000675880">
    <property type="component" value="Unassembled WGS sequence"/>
</dbReference>
<protein>
    <submittedName>
        <fullName evidence="9">Biopolymer transport protein ExbD</fullName>
    </submittedName>
</protein>
<dbReference type="Pfam" id="PF02472">
    <property type="entry name" value="ExbD"/>
    <property type="match status" value="1"/>
</dbReference>
<proteinExistence type="inferred from homology"/>
<reference evidence="9 10" key="1">
    <citation type="submission" date="2021-02" db="EMBL/GenBank/DDBJ databases">
        <authorList>
            <person name="Han P."/>
        </authorList>
    </citation>
    <scope>NUCLEOTIDE SEQUENCE [LARGE SCALE GENOMIC DNA]</scope>
    <source>
        <strain evidence="9">Candidatus Nitrospira sp. ZN2</strain>
    </source>
</reference>
<keyword evidence="3" id="KW-1003">Cell membrane</keyword>
<comment type="caution">
    <text evidence="9">The sequence shown here is derived from an EMBL/GenBank/DDBJ whole genome shotgun (WGS) entry which is preliminary data.</text>
</comment>
<dbReference type="PANTHER" id="PTHR30558:SF7">
    <property type="entry name" value="TOL-PAL SYSTEM PROTEIN TOLR"/>
    <property type="match status" value="1"/>
</dbReference>
<dbReference type="Gene3D" id="3.30.420.270">
    <property type="match status" value="1"/>
</dbReference>
<evidence type="ECO:0000256" key="4">
    <source>
        <dbReference type="ARBA" id="ARBA00022692"/>
    </source>
</evidence>
<name>A0ABN7LFK3_9BACT</name>
<keyword evidence="5 8" id="KW-1133">Transmembrane helix</keyword>
<dbReference type="InterPro" id="IPR003400">
    <property type="entry name" value="ExbD"/>
</dbReference>
<comment type="similarity">
    <text evidence="2 7">Belongs to the ExbD/TolR family.</text>
</comment>
<evidence type="ECO:0000256" key="7">
    <source>
        <dbReference type="RuleBase" id="RU003879"/>
    </source>
</evidence>
<feature type="transmembrane region" description="Helical" evidence="8">
    <location>
        <begin position="16"/>
        <end position="38"/>
    </location>
</feature>
<organism evidence="9 10">
    <name type="scientific">Nitrospira defluvii</name>
    <dbReference type="NCBI Taxonomy" id="330214"/>
    <lineage>
        <taxon>Bacteria</taxon>
        <taxon>Pseudomonadati</taxon>
        <taxon>Nitrospirota</taxon>
        <taxon>Nitrospiria</taxon>
        <taxon>Nitrospirales</taxon>
        <taxon>Nitrospiraceae</taxon>
        <taxon>Nitrospira</taxon>
    </lineage>
</organism>
<keyword evidence="10" id="KW-1185">Reference proteome</keyword>
<comment type="subcellular location">
    <subcellularLocation>
        <location evidence="1">Cell membrane</location>
        <topology evidence="1">Single-pass membrane protein</topology>
    </subcellularLocation>
    <subcellularLocation>
        <location evidence="7">Cell membrane</location>
        <topology evidence="7">Single-pass type II membrane protein</topology>
    </subcellularLocation>
</comment>
<dbReference type="EMBL" id="CAJNBJ010000016">
    <property type="protein sequence ID" value="CAE6748055.1"/>
    <property type="molecule type" value="Genomic_DNA"/>
</dbReference>
<keyword evidence="6 8" id="KW-0472">Membrane</keyword>
<evidence type="ECO:0000256" key="1">
    <source>
        <dbReference type="ARBA" id="ARBA00004162"/>
    </source>
</evidence>
<evidence type="ECO:0000256" key="6">
    <source>
        <dbReference type="ARBA" id="ARBA00023136"/>
    </source>
</evidence>
<evidence type="ECO:0000313" key="9">
    <source>
        <dbReference type="EMBL" id="CAE6748055.1"/>
    </source>
</evidence>
<evidence type="ECO:0000256" key="3">
    <source>
        <dbReference type="ARBA" id="ARBA00022475"/>
    </source>
</evidence>